<dbReference type="Proteomes" id="UP000752012">
    <property type="component" value="Unassembled WGS sequence"/>
</dbReference>
<reference evidence="6 7" key="1">
    <citation type="submission" date="2020-03" db="EMBL/GenBank/DDBJ databases">
        <title>Assessment of the enzymatic potential of alkaline-tolerant lipase obtained from Bacillus luteus H11 (technogenic soil) for the bioremediation of saline soils contaminated with petroleum substances.</title>
        <authorList>
            <person name="Kalwasinska A."/>
        </authorList>
    </citation>
    <scope>NUCLEOTIDE SEQUENCE [LARGE SCALE GENOMIC DNA]</scope>
    <source>
        <strain evidence="6 7">H11</strain>
    </source>
</reference>
<dbReference type="NCBIfam" id="NF005119">
    <property type="entry name" value="PRK06552.1"/>
    <property type="match status" value="1"/>
</dbReference>
<accession>A0A969TV73</accession>
<evidence type="ECO:0000256" key="3">
    <source>
        <dbReference type="ARBA" id="ARBA00011233"/>
    </source>
</evidence>
<proteinExistence type="inferred from homology"/>
<protein>
    <submittedName>
        <fullName evidence="6">Bifunctional 2-keto-4-hydroxyglutarate aldolase/2-keto-3-deoxy-6-phosphogluconate aldolase</fullName>
        <ecNumber evidence="6">4.1.2.14</ecNumber>
        <ecNumber evidence="6">4.1.3.16</ecNumber>
    </submittedName>
</protein>
<organism evidence="6 7">
    <name type="scientific">Alkalicoccus luteus</name>
    <dbReference type="NCBI Taxonomy" id="1237094"/>
    <lineage>
        <taxon>Bacteria</taxon>
        <taxon>Bacillati</taxon>
        <taxon>Bacillota</taxon>
        <taxon>Bacilli</taxon>
        <taxon>Bacillales</taxon>
        <taxon>Bacillaceae</taxon>
        <taxon>Alkalicoccus</taxon>
    </lineage>
</organism>
<dbReference type="RefSeq" id="WP_168004365.1">
    <property type="nucleotide sequence ID" value="NZ_JAATHJ010000001.1"/>
</dbReference>
<evidence type="ECO:0000313" key="7">
    <source>
        <dbReference type="Proteomes" id="UP000752012"/>
    </source>
</evidence>
<comment type="similarity">
    <text evidence="2">Belongs to the KHG/KDPG aldolase family.</text>
</comment>
<name>A0A969TV73_9BACI</name>
<dbReference type="GO" id="GO:0008700">
    <property type="term" value="F:(R,S)-4-hydroxy-2-oxoglutarate aldolase activity"/>
    <property type="evidence" value="ECO:0007669"/>
    <property type="project" value="UniProtKB-EC"/>
</dbReference>
<dbReference type="Pfam" id="PF01081">
    <property type="entry name" value="Aldolase"/>
    <property type="match status" value="1"/>
</dbReference>
<dbReference type="EMBL" id="JAATHJ010000001">
    <property type="protein sequence ID" value="NJP36084.1"/>
    <property type="molecule type" value="Genomic_DNA"/>
</dbReference>
<dbReference type="Gene3D" id="3.20.20.70">
    <property type="entry name" value="Aldolase class I"/>
    <property type="match status" value="1"/>
</dbReference>
<keyword evidence="7" id="KW-1185">Reference proteome</keyword>
<dbReference type="SUPFAM" id="SSF51569">
    <property type="entry name" value="Aldolase"/>
    <property type="match status" value="1"/>
</dbReference>
<comment type="caution">
    <text evidence="6">The sequence shown here is derived from an EMBL/GenBank/DDBJ whole genome shotgun (WGS) entry which is preliminary data.</text>
</comment>
<keyword evidence="4 6" id="KW-0456">Lyase</keyword>
<evidence type="ECO:0000313" key="6">
    <source>
        <dbReference type="EMBL" id="NJP36084.1"/>
    </source>
</evidence>
<evidence type="ECO:0000256" key="2">
    <source>
        <dbReference type="ARBA" id="ARBA00006906"/>
    </source>
</evidence>
<dbReference type="EC" id="4.1.3.16" evidence="6"/>
<dbReference type="GO" id="GO:0008675">
    <property type="term" value="F:2-dehydro-3-deoxy-phosphogluconate aldolase activity"/>
    <property type="evidence" value="ECO:0007669"/>
    <property type="project" value="UniProtKB-EC"/>
</dbReference>
<gene>
    <name evidence="6" type="ORF">HCN83_00595</name>
</gene>
<dbReference type="InterPro" id="IPR013785">
    <property type="entry name" value="Aldolase_TIM"/>
</dbReference>
<dbReference type="PANTHER" id="PTHR30246">
    <property type="entry name" value="2-KETO-3-DEOXY-6-PHOSPHOGLUCONATE ALDOLASE"/>
    <property type="match status" value="1"/>
</dbReference>
<dbReference type="EC" id="4.1.2.14" evidence="6"/>
<sequence>MQLLSTVQDMTNEKLAVVIRGDSAEQAEQTGAACYAGGVKVLEVTFTVDGAENVIRRLKQRFSDAIVGAGTVLDAETARIAILAGAAFIVSPGFDKQTALLCNRYQVPYLPGCMTITEMITAMEYGAQVVKLFPGGTFGPPFLSAVKGPLPHVNIMPSGGITVDNTAEWLEAGAVMVGVGGDMTKGAKNGDFDAVTAEARRFMQAAGGVQ</sequence>
<comment type="subunit">
    <text evidence="3">Homotrimer.</text>
</comment>
<dbReference type="PANTHER" id="PTHR30246:SF1">
    <property type="entry name" value="2-DEHYDRO-3-DEOXY-6-PHOSPHOGALACTONATE ALDOLASE-RELATED"/>
    <property type="match status" value="1"/>
</dbReference>
<dbReference type="InterPro" id="IPR000887">
    <property type="entry name" value="Aldlse_KDPG_KHG"/>
</dbReference>
<dbReference type="AlphaFoldDB" id="A0A969TV73"/>
<evidence type="ECO:0000256" key="4">
    <source>
        <dbReference type="ARBA" id="ARBA00023239"/>
    </source>
</evidence>
<comment type="pathway">
    <text evidence="1">Carbohydrate acid metabolism.</text>
</comment>
<evidence type="ECO:0000256" key="5">
    <source>
        <dbReference type="ARBA" id="ARBA00023277"/>
    </source>
</evidence>
<dbReference type="NCBIfam" id="TIGR01182">
    <property type="entry name" value="eda"/>
    <property type="match status" value="1"/>
</dbReference>
<evidence type="ECO:0000256" key="1">
    <source>
        <dbReference type="ARBA" id="ARBA00004761"/>
    </source>
</evidence>
<dbReference type="CDD" id="cd00452">
    <property type="entry name" value="KDPG_aldolase"/>
    <property type="match status" value="1"/>
</dbReference>
<keyword evidence="5" id="KW-0119">Carbohydrate metabolism</keyword>